<dbReference type="Gene3D" id="3.40.390.10">
    <property type="entry name" value="Collagenase (Catalytic Domain)"/>
    <property type="match status" value="1"/>
</dbReference>
<accession>A0A1Y2GTW8</accession>
<dbReference type="InterPro" id="IPR024079">
    <property type="entry name" value="MetalloPept_cat_dom_sf"/>
</dbReference>
<dbReference type="InParanoid" id="A0A1Y2GTW8"/>
<dbReference type="EMBL" id="MCFF01000009">
    <property type="protein sequence ID" value="ORZ23697.1"/>
    <property type="molecule type" value="Genomic_DNA"/>
</dbReference>
<comment type="caution">
    <text evidence="2">The sequence shown here is derived from an EMBL/GenBank/DDBJ whole genome shotgun (WGS) entry which is preliminary data.</text>
</comment>
<dbReference type="InterPro" id="IPR019026">
    <property type="entry name" value="Peptidase_M64_IgA"/>
</dbReference>
<dbReference type="AlphaFoldDB" id="A0A1Y2GTW8"/>
<protein>
    <submittedName>
        <fullName evidence="2">IgA peptidase M64-domain-containing protein</fullName>
    </submittedName>
</protein>
<evidence type="ECO:0000313" key="2">
    <source>
        <dbReference type="EMBL" id="ORZ23697.1"/>
    </source>
</evidence>
<name>A0A1Y2GTW8_9FUNG</name>
<proteinExistence type="predicted"/>
<feature type="chain" id="PRO_5012440750" evidence="1">
    <location>
        <begin position="26"/>
        <end position="651"/>
    </location>
</feature>
<dbReference type="Pfam" id="PF09471">
    <property type="entry name" value="Peptidase_M64"/>
    <property type="match status" value="1"/>
</dbReference>
<sequence length="651" mass="73523">MRTCLILSSAIALVAMASTISAAEASGSYSYLNDENDVAGFFTLVRKETMPNGIRTCTILDRGETQAFRGLYPINKRGNRAQVINRKTHDESDHHHGPSFLTQESTRSELNIDLLELNTNMKEGLAEIEKQYLKIECDDVVDAYQYQADFPSTLMQTQNQRALAPNGLQSSDEVRKLVDSGPDKNRVSIVFMGDGYTLDEREKFFSDIQRLVNDMFVGDTFQSYLPLFNIYALFRPSKESGIGVNGKWKDTSFRLYRDGTELRGIYTADPEAARGACRAIGKYACDFPSLIGNDPYYGGLGGEFVISTSSNKSGTVVLRHELGHSLINVGEEYDGGWVYSGVNAERWSINNIKWKHWLTDAVPREEKNVLRVQDYAWYDLKEGPYKIKFNSDGNFKRWSLKISHSGVDTDDSFEAYLDGKRLNWTSPGGYDRDFSEWAGNEGLSSGAHELEFRQGAKYGNETDPSRPIRQLCSVTLHEFMGEDQYRFDNNIISAYPTFDIQGRKTWRSNHEYCLMRNMGSTHFCSVCREGLWLRLVEKASLLDEVTVTCQKNGADANDVSAFGISAKVIPLGQFRADQSKRSSDEAYISSWYKDGKHQPQFDNQFEIQVPSSEEGTWEFKAEFKTPDVRKDPGGLLKASKVFSVAKNLCNK</sequence>
<evidence type="ECO:0000256" key="1">
    <source>
        <dbReference type="SAM" id="SignalP"/>
    </source>
</evidence>
<dbReference type="RefSeq" id="XP_021883511.1">
    <property type="nucleotide sequence ID" value="XM_022021364.1"/>
</dbReference>
<keyword evidence="1" id="KW-0732">Signal</keyword>
<evidence type="ECO:0000313" key="3">
    <source>
        <dbReference type="Proteomes" id="UP000193648"/>
    </source>
</evidence>
<keyword evidence="3" id="KW-1185">Reference proteome</keyword>
<reference evidence="2 3" key="1">
    <citation type="submission" date="2016-07" db="EMBL/GenBank/DDBJ databases">
        <title>Pervasive Adenine N6-methylation of Active Genes in Fungi.</title>
        <authorList>
            <consortium name="DOE Joint Genome Institute"/>
            <person name="Mondo S.J."/>
            <person name="Dannebaum R.O."/>
            <person name="Kuo R.C."/>
            <person name="Labutti K."/>
            <person name="Haridas S."/>
            <person name="Kuo A."/>
            <person name="Salamov A."/>
            <person name="Ahrendt S.R."/>
            <person name="Lipzen A."/>
            <person name="Sullivan W."/>
            <person name="Andreopoulos W.B."/>
            <person name="Clum A."/>
            <person name="Lindquist E."/>
            <person name="Daum C."/>
            <person name="Ramamoorthy G.K."/>
            <person name="Gryganskyi A."/>
            <person name="Culley D."/>
            <person name="Magnuson J.K."/>
            <person name="James T.Y."/>
            <person name="O'Malley M.A."/>
            <person name="Stajich J.E."/>
            <person name="Spatafora J.W."/>
            <person name="Visel A."/>
            <person name="Grigoriev I.V."/>
        </authorList>
    </citation>
    <scope>NUCLEOTIDE SEQUENCE [LARGE SCALE GENOMIC DNA]</scope>
    <source>
        <strain evidence="2 3">NRRL 3116</strain>
    </source>
</reference>
<dbReference type="GO" id="GO:0008237">
    <property type="term" value="F:metallopeptidase activity"/>
    <property type="evidence" value="ECO:0007669"/>
    <property type="project" value="InterPro"/>
</dbReference>
<dbReference type="GeneID" id="33563208"/>
<feature type="signal peptide" evidence="1">
    <location>
        <begin position="1"/>
        <end position="25"/>
    </location>
</feature>
<dbReference type="Proteomes" id="UP000193648">
    <property type="component" value="Unassembled WGS sequence"/>
</dbReference>
<gene>
    <name evidence="2" type="ORF">BCR41DRAFT_319710</name>
</gene>
<dbReference type="OrthoDB" id="2961863at2759"/>
<organism evidence="2 3">
    <name type="scientific">Lobosporangium transversale</name>
    <dbReference type="NCBI Taxonomy" id="64571"/>
    <lineage>
        <taxon>Eukaryota</taxon>
        <taxon>Fungi</taxon>
        <taxon>Fungi incertae sedis</taxon>
        <taxon>Mucoromycota</taxon>
        <taxon>Mortierellomycotina</taxon>
        <taxon>Mortierellomycetes</taxon>
        <taxon>Mortierellales</taxon>
        <taxon>Mortierellaceae</taxon>
        <taxon>Lobosporangium</taxon>
    </lineage>
</organism>